<evidence type="ECO:0000256" key="3">
    <source>
        <dbReference type="ARBA" id="ARBA00023015"/>
    </source>
</evidence>
<comment type="caution">
    <text evidence="8">The sequence shown here is derived from an EMBL/GenBank/DDBJ whole genome shotgun (WGS) entry which is preliminary data.</text>
</comment>
<keyword evidence="5" id="KW-0804">Transcription</keyword>
<evidence type="ECO:0000256" key="6">
    <source>
        <dbReference type="ARBA" id="ARBA00023242"/>
    </source>
</evidence>
<sequence>MYAEAENQDQLKEEPNSYSILTGYMQPPPKLEDFFAVAGGGGDPVEAHDDSSLTHIYDQVHHGQAAAYYEHQDLKAFAGFQAFSANSGSEVDDSGFGGQTQSPVESGTELVAYSQTQCNVNANNGLTLGVNNGFGTENENNYNNSNFNNNNNNNNNKNTTIVCAADDENSASCKKVADTFGQRTSIYRGVTRHRWTGRYEAHLWDNSCRREGQARKGRQGGYDKEDKAARAYDLAALKYWGTTATTNFPISNYTAELEEMKHVTKQEFIASLRRKSSGFSRGASIYRGVTSRHHQQGRWQARIGRVAGNKDLYLGTFATEEEAAEAYDIAAIKFRGTNAVTNFEMSRYDVDAITRSPLPIGGGSAKRLKLSLDGKPPLTAGGQIPAGGTISFSDVQSSSSGGLIPCGVPFDLAVPPFYQHHHNNYLYHHLGLGGPDPVTAAAGSQMQGPEFFIWPHQSY</sequence>
<dbReference type="Gene3D" id="3.30.730.10">
    <property type="entry name" value="AP2/ERF domain"/>
    <property type="match status" value="2"/>
</dbReference>
<dbReference type="GO" id="GO:0003700">
    <property type="term" value="F:DNA-binding transcription factor activity"/>
    <property type="evidence" value="ECO:0007669"/>
    <property type="project" value="InterPro"/>
</dbReference>
<gene>
    <name evidence="8" type="ORF">SHERM_19033</name>
</gene>
<dbReference type="Proteomes" id="UP001153555">
    <property type="component" value="Unassembled WGS sequence"/>
</dbReference>
<dbReference type="PROSITE" id="PS51032">
    <property type="entry name" value="AP2_ERF"/>
    <property type="match status" value="2"/>
</dbReference>
<dbReference type="OrthoDB" id="207175at2759"/>
<evidence type="ECO:0000259" key="7">
    <source>
        <dbReference type="PROSITE" id="PS51032"/>
    </source>
</evidence>
<feature type="domain" description="AP2/ERF" evidence="7">
    <location>
        <begin position="186"/>
        <end position="249"/>
    </location>
</feature>
<evidence type="ECO:0000256" key="5">
    <source>
        <dbReference type="ARBA" id="ARBA00023163"/>
    </source>
</evidence>
<proteinExistence type="predicted"/>
<dbReference type="InterPro" id="IPR036955">
    <property type="entry name" value="AP2/ERF_dom_sf"/>
</dbReference>
<dbReference type="SUPFAM" id="SSF54171">
    <property type="entry name" value="DNA-binding domain"/>
    <property type="match status" value="2"/>
</dbReference>
<evidence type="ECO:0000313" key="9">
    <source>
        <dbReference type="Proteomes" id="UP001153555"/>
    </source>
</evidence>
<keyword evidence="6" id="KW-0539">Nucleus</keyword>
<keyword evidence="2" id="KW-0677">Repeat</keyword>
<dbReference type="GO" id="GO:0005634">
    <property type="term" value="C:nucleus"/>
    <property type="evidence" value="ECO:0007669"/>
    <property type="project" value="UniProtKB-SubCell"/>
</dbReference>
<dbReference type="PANTHER" id="PTHR32467">
    <property type="entry name" value="AP2-LIKE ETHYLENE-RESPONSIVE TRANSCRIPTION FACTOR"/>
    <property type="match status" value="1"/>
</dbReference>
<keyword evidence="3" id="KW-0805">Transcription regulation</keyword>
<keyword evidence="9" id="KW-1185">Reference proteome</keyword>
<comment type="subcellular location">
    <subcellularLocation>
        <location evidence="1">Nucleus</location>
    </subcellularLocation>
</comment>
<dbReference type="FunFam" id="3.30.730.10:FF:000003">
    <property type="entry name" value="AP2-like ethylene-responsive transcription factor ANT"/>
    <property type="match status" value="1"/>
</dbReference>
<evidence type="ECO:0000256" key="1">
    <source>
        <dbReference type="ARBA" id="ARBA00004123"/>
    </source>
</evidence>
<evidence type="ECO:0000313" key="8">
    <source>
        <dbReference type="EMBL" id="CAA0821031.1"/>
    </source>
</evidence>
<keyword evidence="4" id="KW-0238">DNA-binding</keyword>
<evidence type="ECO:0000256" key="2">
    <source>
        <dbReference type="ARBA" id="ARBA00022737"/>
    </source>
</evidence>
<dbReference type="FunFam" id="3.30.730.10:FF:000002">
    <property type="entry name" value="AP2-like ethylene-responsive transcription factor"/>
    <property type="match status" value="1"/>
</dbReference>
<dbReference type="PRINTS" id="PR00367">
    <property type="entry name" value="ETHRSPELEMNT"/>
</dbReference>
<name>A0A9N7RBF1_STRHE</name>
<feature type="domain" description="AP2/ERF" evidence="7">
    <location>
        <begin position="285"/>
        <end position="344"/>
    </location>
</feature>
<dbReference type="GO" id="GO:0003677">
    <property type="term" value="F:DNA binding"/>
    <property type="evidence" value="ECO:0007669"/>
    <property type="project" value="UniProtKB-KW"/>
</dbReference>
<dbReference type="CDD" id="cd00018">
    <property type="entry name" value="AP2"/>
    <property type="match status" value="1"/>
</dbReference>
<evidence type="ECO:0000256" key="4">
    <source>
        <dbReference type="ARBA" id="ARBA00023125"/>
    </source>
</evidence>
<dbReference type="EMBL" id="CACSLK010020742">
    <property type="protein sequence ID" value="CAA0821031.1"/>
    <property type="molecule type" value="Genomic_DNA"/>
</dbReference>
<dbReference type="AlphaFoldDB" id="A0A9N7RBF1"/>
<organism evidence="8 9">
    <name type="scientific">Striga hermonthica</name>
    <name type="common">Purple witchweed</name>
    <name type="synonym">Buchnera hermonthica</name>
    <dbReference type="NCBI Taxonomy" id="68872"/>
    <lineage>
        <taxon>Eukaryota</taxon>
        <taxon>Viridiplantae</taxon>
        <taxon>Streptophyta</taxon>
        <taxon>Embryophyta</taxon>
        <taxon>Tracheophyta</taxon>
        <taxon>Spermatophyta</taxon>
        <taxon>Magnoliopsida</taxon>
        <taxon>eudicotyledons</taxon>
        <taxon>Gunneridae</taxon>
        <taxon>Pentapetalae</taxon>
        <taxon>asterids</taxon>
        <taxon>lamiids</taxon>
        <taxon>Lamiales</taxon>
        <taxon>Orobanchaceae</taxon>
        <taxon>Buchnereae</taxon>
        <taxon>Striga</taxon>
    </lineage>
</organism>
<reference evidence="8" key="1">
    <citation type="submission" date="2019-12" db="EMBL/GenBank/DDBJ databases">
        <authorList>
            <person name="Scholes J."/>
        </authorList>
    </citation>
    <scope>NUCLEOTIDE SEQUENCE</scope>
</reference>
<dbReference type="SMART" id="SM00380">
    <property type="entry name" value="AP2"/>
    <property type="match status" value="2"/>
</dbReference>
<dbReference type="InterPro" id="IPR016177">
    <property type="entry name" value="DNA-bd_dom_sf"/>
</dbReference>
<dbReference type="InterPro" id="IPR001471">
    <property type="entry name" value="AP2/ERF_dom"/>
</dbReference>
<dbReference type="PANTHER" id="PTHR32467:SF222">
    <property type="entry name" value="AP2-LIKE ETHYLENE-RESPONSIVE TRANSCRIPTION FACTOR AIL7"/>
    <property type="match status" value="1"/>
</dbReference>
<protein>
    <submittedName>
        <fullName evidence="8">AP2-like ethylene-responsive transcription factor AIL6</fullName>
    </submittedName>
</protein>
<accession>A0A9N7RBF1</accession>